<dbReference type="RefSeq" id="WP_092090793.1">
    <property type="nucleotide sequence ID" value="NZ_FOQE01000002.1"/>
</dbReference>
<keyword evidence="1" id="KW-0812">Transmembrane</keyword>
<dbReference type="OrthoDB" id="2287686at2"/>
<keyword evidence="3" id="KW-1185">Reference proteome</keyword>
<organism evidence="2 3">
    <name type="scientific">Pisciglobus halotolerans</name>
    <dbReference type="NCBI Taxonomy" id="745365"/>
    <lineage>
        <taxon>Bacteria</taxon>
        <taxon>Bacillati</taxon>
        <taxon>Bacillota</taxon>
        <taxon>Bacilli</taxon>
        <taxon>Lactobacillales</taxon>
        <taxon>Carnobacteriaceae</taxon>
    </lineage>
</organism>
<evidence type="ECO:0000313" key="2">
    <source>
        <dbReference type="EMBL" id="SFH53605.1"/>
    </source>
</evidence>
<reference evidence="2 3" key="1">
    <citation type="submission" date="2016-10" db="EMBL/GenBank/DDBJ databases">
        <authorList>
            <person name="de Groot N.N."/>
        </authorList>
    </citation>
    <scope>NUCLEOTIDE SEQUENCE [LARGE SCALE GENOMIC DNA]</scope>
    <source>
        <strain evidence="2 3">DSM 27630</strain>
    </source>
</reference>
<feature type="transmembrane region" description="Helical" evidence="1">
    <location>
        <begin position="242"/>
        <end position="262"/>
    </location>
</feature>
<protein>
    <submittedName>
        <fullName evidence="2">Maltodextrin utilization protein YvdJ</fullName>
    </submittedName>
</protein>
<feature type="transmembrane region" description="Helical" evidence="1">
    <location>
        <begin position="29"/>
        <end position="49"/>
    </location>
</feature>
<feature type="transmembrane region" description="Helical" evidence="1">
    <location>
        <begin position="171"/>
        <end position="202"/>
    </location>
</feature>
<feature type="transmembrane region" description="Helical" evidence="1">
    <location>
        <begin position="214"/>
        <end position="236"/>
    </location>
</feature>
<gene>
    <name evidence="2" type="ORF">SAMN04489868_1022</name>
</gene>
<dbReference type="InterPro" id="IPR009574">
    <property type="entry name" value="DUF1189"/>
</dbReference>
<proteinExistence type="predicted"/>
<dbReference type="EMBL" id="FOQE01000002">
    <property type="protein sequence ID" value="SFH53605.1"/>
    <property type="molecule type" value="Genomic_DNA"/>
</dbReference>
<evidence type="ECO:0000313" key="3">
    <source>
        <dbReference type="Proteomes" id="UP000198668"/>
    </source>
</evidence>
<accession>A0A1I3AU25</accession>
<dbReference type="Pfam" id="PF06691">
    <property type="entry name" value="DUF1189"/>
    <property type="match status" value="1"/>
</dbReference>
<keyword evidence="1" id="KW-1133">Transmembrane helix</keyword>
<name>A0A1I3AU25_9LACT</name>
<sequence>MKLNAFPLNYFKQIWTPSKLFAERRELNVFQLFLIIVFLTSLMIVPVSIHYATLDSFPMEGTFKESYQLVDDSVVQKMEQMQITDGQLEGPAFEIEKAEGIVGAGLSSDEVETALKADNALIFQQDAFLLKEGSKSIATVPYTKDVSFHQAATVQAFKAELSRQWLIQNQAYLTGVFSLLLFAVILTINVLLVAGSALFLYLTKRSRQTSITSYKESVSVMVSCLSLPTFAAAIIGIFRFDIITMISIQTIGMVLLLLLVYFKTQFRDAAFKKESIYTETI</sequence>
<dbReference type="Proteomes" id="UP000198668">
    <property type="component" value="Unassembled WGS sequence"/>
</dbReference>
<dbReference type="AlphaFoldDB" id="A0A1I3AU25"/>
<keyword evidence="1" id="KW-0472">Membrane</keyword>
<evidence type="ECO:0000256" key="1">
    <source>
        <dbReference type="SAM" id="Phobius"/>
    </source>
</evidence>